<name>A0ABS7PUW8_9SPHN</name>
<dbReference type="InterPro" id="IPR036388">
    <property type="entry name" value="WH-like_DNA-bd_sf"/>
</dbReference>
<accession>A0ABS7PUW8</accession>
<evidence type="ECO:0000259" key="1">
    <source>
        <dbReference type="PROSITE" id="PS50043"/>
    </source>
</evidence>
<dbReference type="InterPro" id="IPR059106">
    <property type="entry name" value="WHD_MalT"/>
</dbReference>
<protein>
    <submittedName>
        <fullName evidence="2">LuxR C-terminal-related transcriptional regulator</fullName>
    </submittedName>
</protein>
<dbReference type="InterPro" id="IPR027417">
    <property type="entry name" value="P-loop_NTPase"/>
</dbReference>
<dbReference type="Gene3D" id="1.10.10.10">
    <property type="entry name" value="Winged helix-like DNA-binding domain superfamily/Winged helix DNA-binding domain"/>
    <property type="match status" value="1"/>
</dbReference>
<dbReference type="SUPFAM" id="SSF46894">
    <property type="entry name" value="C-terminal effector domain of the bipartite response regulators"/>
    <property type="match status" value="1"/>
</dbReference>
<dbReference type="PROSITE" id="PS50043">
    <property type="entry name" value="HTH_LUXR_2"/>
    <property type="match status" value="1"/>
</dbReference>
<keyword evidence="3" id="KW-1185">Reference proteome</keyword>
<dbReference type="EMBL" id="JAINVV010000011">
    <property type="protein sequence ID" value="MBY8824941.1"/>
    <property type="molecule type" value="Genomic_DNA"/>
</dbReference>
<dbReference type="Proteomes" id="UP000706039">
    <property type="component" value="Unassembled WGS sequence"/>
</dbReference>
<evidence type="ECO:0000313" key="3">
    <source>
        <dbReference type="Proteomes" id="UP000706039"/>
    </source>
</evidence>
<feature type="domain" description="HTH luxR-type" evidence="1">
    <location>
        <begin position="807"/>
        <end position="878"/>
    </location>
</feature>
<comment type="caution">
    <text evidence="2">The sequence shown here is derived from an EMBL/GenBank/DDBJ whole genome shotgun (WGS) entry which is preliminary data.</text>
</comment>
<proteinExistence type="predicted"/>
<reference evidence="2 3" key="1">
    <citation type="submission" date="2021-08" db="EMBL/GenBank/DDBJ databases">
        <authorList>
            <person name="Tuo L."/>
        </authorList>
    </citation>
    <scope>NUCLEOTIDE SEQUENCE [LARGE SCALE GENOMIC DNA]</scope>
    <source>
        <strain evidence="2 3">JCM 31229</strain>
    </source>
</reference>
<dbReference type="SUPFAM" id="SSF52540">
    <property type="entry name" value="P-loop containing nucleoside triphosphate hydrolases"/>
    <property type="match status" value="1"/>
</dbReference>
<gene>
    <name evidence="2" type="ORF">K7G82_21735</name>
</gene>
<sequence>MGATAEWTMNARHAPPPPLQDAVRRAALLAAVQAERHRPLLLLQAPAGFGKTIFLAQWHDEIRASGALAAWVSLEAGDGNGDALVAALALALVNAGILDAAGTLLPAPDRAAMAALDALAGRIQSVRRETWLVIDNWDLAQSDEATGLLAALLRRLPPNWHVALAGRAPPRLPLAALRAGGRLIEIGADALRLDDAEALALLASAGCAPAAGEAIINATRGWPIAVKLAGLGGGAGTAAPLAAIEGMGDYLEEEVFAALDAPMRNFLLEISICRQFSREMAAFIRDTPDTAAMIDALKPLRGIVDTAGDGLCLHPLMAVFLADRRHRIDAERLRQLHRRAADWFESRGQFDEAVGHALAGGDQARSVRLVESANCLDLCIRTGAPAVHSLLEKLPENIVRERPRLRAAWAAMNLKRGSIAEARSLTSELRRGLAAKDDDALERDIFILENLSLCFIDTSPSADEIAAYRREMDNAGAEEWWIDALRCNVYGRLEMRAGHLKEAHAALERAFAILEGGGSAHGCFFMSIHIAFCNLFLGRLTVAEDWLRRARTVLARDLDGDAIYACIASSAESLLHYEANDLAEAGRLAQIALAGLEQAEGCFEQYLVSVYVGASCAFALSGLDAAMEVLGRGRKLALFHGLDVMDRVLVGMTAGFHARAGQWDADAVARFGNGERPDCAWLEADITAPVHGLIARHEGRPDDARRHAMAAIERSRAGGRIAAEVRAHLSMARIAADEGEGAAARDALSRAVVLASPESLFQPFFEMDDHLLPLLRDLSKSAPARMPPFAASFLSNLVLRMVATRKARDHGETLTSREREILAHLADGVSRKEITSNKEIARALDLTENAVKFHLKNVFRKLDVKNRDMAAAVARLLETNAPDPAGHNHGAPWPTHH</sequence>
<evidence type="ECO:0000313" key="2">
    <source>
        <dbReference type="EMBL" id="MBY8824941.1"/>
    </source>
</evidence>
<dbReference type="Pfam" id="PF00196">
    <property type="entry name" value="GerE"/>
    <property type="match status" value="1"/>
</dbReference>
<dbReference type="Pfam" id="PF25873">
    <property type="entry name" value="WHD_MalT"/>
    <property type="match status" value="1"/>
</dbReference>
<dbReference type="InterPro" id="IPR011990">
    <property type="entry name" value="TPR-like_helical_dom_sf"/>
</dbReference>
<dbReference type="InterPro" id="IPR016032">
    <property type="entry name" value="Sig_transdc_resp-reg_C-effctor"/>
</dbReference>
<organism evidence="2 3">
    <name type="scientific">Sphingomonas colocasiae</name>
    <dbReference type="NCBI Taxonomy" id="1848973"/>
    <lineage>
        <taxon>Bacteria</taxon>
        <taxon>Pseudomonadati</taxon>
        <taxon>Pseudomonadota</taxon>
        <taxon>Alphaproteobacteria</taxon>
        <taxon>Sphingomonadales</taxon>
        <taxon>Sphingomonadaceae</taxon>
        <taxon>Sphingomonas</taxon>
    </lineage>
</organism>
<dbReference type="RefSeq" id="WP_222992051.1">
    <property type="nucleotide sequence ID" value="NZ_JAINVV010000011.1"/>
</dbReference>
<dbReference type="SMART" id="SM00421">
    <property type="entry name" value="HTH_LUXR"/>
    <property type="match status" value="1"/>
</dbReference>
<dbReference type="InterPro" id="IPR000792">
    <property type="entry name" value="Tscrpt_reg_LuxR_C"/>
</dbReference>
<dbReference type="CDD" id="cd06170">
    <property type="entry name" value="LuxR_C_like"/>
    <property type="match status" value="1"/>
</dbReference>
<dbReference type="Gene3D" id="1.25.40.10">
    <property type="entry name" value="Tetratricopeptide repeat domain"/>
    <property type="match status" value="1"/>
</dbReference>